<accession>A0A1C2E338</accession>
<evidence type="ECO:0000256" key="1">
    <source>
        <dbReference type="SAM" id="MobiDB-lite"/>
    </source>
</evidence>
<proteinExistence type="predicted"/>
<dbReference type="AlphaFoldDB" id="A0A1C2E338"/>
<dbReference type="RefSeq" id="WP_065997097.1">
    <property type="nucleotide sequence ID" value="NZ_MDEO01000028.1"/>
</dbReference>
<dbReference type="STRING" id="1566387.QV13_07040"/>
<dbReference type="Proteomes" id="UP000094412">
    <property type="component" value="Unassembled WGS sequence"/>
</dbReference>
<gene>
    <name evidence="2" type="ORF">QV13_07040</name>
</gene>
<reference evidence="2 3" key="1">
    <citation type="submission" date="2016-08" db="EMBL/GenBank/DDBJ databases">
        <title>Whole genome sequence of Mesorhizobium sp. strain UASWS1009 isolated from industrial sewage.</title>
        <authorList>
            <person name="Crovadore J."/>
            <person name="Calmin G."/>
            <person name="Chablais R."/>
            <person name="Cochard B."/>
            <person name="Lefort F."/>
        </authorList>
    </citation>
    <scope>NUCLEOTIDE SEQUENCE [LARGE SCALE GENOMIC DNA]</scope>
    <source>
        <strain evidence="2 3">UASWS1009</strain>
    </source>
</reference>
<organism evidence="2 3">
    <name type="scientific">Mesorhizobium hungaricum</name>
    <dbReference type="NCBI Taxonomy" id="1566387"/>
    <lineage>
        <taxon>Bacteria</taxon>
        <taxon>Pseudomonadati</taxon>
        <taxon>Pseudomonadota</taxon>
        <taxon>Alphaproteobacteria</taxon>
        <taxon>Hyphomicrobiales</taxon>
        <taxon>Phyllobacteriaceae</taxon>
        <taxon>Mesorhizobium</taxon>
    </lineage>
</organism>
<dbReference type="EMBL" id="MDEO01000028">
    <property type="protein sequence ID" value="OCX21414.1"/>
    <property type="molecule type" value="Genomic_DNA"/>
</dbReference>
<feature type="region of interest" description="Disordered" evidence="1">
    <location>
        <begin position="1"/>
        <end position="24"/>
    </location>
</feature>
<name>A0A1C2E338_9HYPH</name>
<dbReference type="OrthoDB" id="8086136at2"/>
<keyword evidence="3" id="KW-1185">Reference proteome</keyword>
<comment type="caution">
    <text evidence="2">The sequence shown here is derived from an EMBL/GenBank/DDBJ whole genome shotgun (WGS) entry which is preliminary data.</text>
</comment>
<protein>
    <submittedName>
        <fullName evidence="2">Uncharacterized protein</fullName>
    </submittedName>
</protein>
<sequence length="67" mass="7378">MSACDPVPRQSEPTPEGEQMLVPGVRPVTTRDRLGLRLAAPMHPRAAQKPLDIGLFDAAKRNQLDLF</sequence>
<evidence type="ECO:0000313" key="3">
    <source>
        <dbReference type="Proteomes" id="UP000094412"/>
    </source>
</evidence>
<evidence type="ECO:0000313" key="2">
    <source>
        <dbReference type="EMBL" id="OCX21414.1"/>
    </source>
</evidence>